<sequence>MLPLKRNGQKYEELLVKINELGSVASIAWVFCTCIDVLEGGAVCELDGEAMLLEHPIKENMVNGKMK</sequence>
<protein>
    <submittedName>
        <fullName evidence="1">Uncharacterized protein</fullName>
    </submittedName>
</protein>
<gene>
    <name evidence="1" type="ORF">CDIOL_51330</name>
</gene>
<proteinExistence type="predicted"/>
<comment type="caution">
    <text evidence="1">The sequence shown here is derived from an EMBL/GenBank/DDBJ whole genome shotgun (WGS) entry which is preliminary data.</text>
</comment>
<evidence type="ECO:0000313" key="2">
    <source>
        <dbReference type="Proteomes" id="UP000325212"/>
    </source>
</evidence>
<organism evidence="1 2">
    <name type="scientific">Clostridium diolis</name>
    <dbReference type="NCBI Taxonomy" id="223919"/>
    <lineage>
        <taxon>Bacteria</taxon>
        <taxon>Bacillati</taxon>
        <taxon>Bacillota</taxon>
        <taxon>Clostridia</taxon>
        <taxon>Eubacteriales</taxon>
        <taxon>Clostridiaceae</taxon>
        <taxon>Clostridium</taxon>
    </lineage>
</organism>
<name>A0AAV3W6N2_9CLOT</name>
<dbReference type="EMBL" id="BJLA01000037">
    <property type="protein sequence ID" value="GEA34210.1"/>
    <property type="molecule type" value="Genomic_DNA"/>
</dbReference>
<reference evidence="1 2" key="1">
    <citation type="submission" date="2019-06" db="EMBL/GenBank/DDBJ databases">
        <title>Draft genome sequence of Clostridium diolis DSM 15410.</title>
        <authorList>
            <person name="Kobayashi H."/>
            <person name="Tanizawa Y."/>
            <person name="Tohno M."/>
        </authorList>
    </citation>
    <scope>NUCLEOTIDE SEQUENCE [LARGE SCALE GENOMIC DNA]</scope>
    <source>
        <strain evidence="1 2">DSM 15410</strain>
    </source>
</reference>
<dbReference type="AlphaFoldDB" id="A0AAV3W6N2"/>
<accession>A0AAV3W6N2</accession>
<evidence type="ECO:0000313" key="1">
    <source>
        <dbReference type="EMBL" id="GEA34210.1"/>
    </source>
</evidence>
<dbReference type="Proteomes" id="UP000325212">
    <property type="component" value="Unassembled WGS sequence"/>
</dbReference>
<keyword evidence="2" id="KW-1185">Reference proteome</keyword>